<dbReference type="PANTHER" id="PTHR47966">
    <property type="entry name" value="BETA-SITE APP-CLEAVING ENZYME, ISOFORM A-RELATED"/>
    <property type="match status" value="1"/>
</dbReference>
<dbReference type="InterPro" id="IPR001969">
    <property type="entry name" value="Aspartic_peptidase_AS"/>
</dbReference>
<dbReference type="AlphaFoldDB" id="A0A7J6SXW0"/>
<dbReference type="InterPro" id="IPR021109">
    <property type="entry name" value="Peptidase_aspartic_dom_sf"/>
</dbReference>
<dbReference type="PRINTS" id="PR00792">
    <property type="entry name" value="PEPSIN"/>
</dbReference>
<evidence type="ECO:0000256" key="3">
    <source>
        <dbReference type="ARBA" id="ARBA00022750"/>
    </source>
</evidence>
<sequence length="403" mass="43772">MRWSTLDSMKADCAQEYCVPSLSPKDSPLLMPRTLALQLLLPKPSIMRQTSLLYLIGLHIFSSAYGQVLRISTHYRFVPGYGNVLLGDIGVDDESVRVLVDTGSSALFFTWETWYEHFTYFGACANLPTGCYRCPHCIPSPATPIPHADQAQISVFPHVGALRLGSSVVSNIIFGLVTEQEPPPYLLPPVNSIGLGLESTPNYKSLMTQLQRGDPSTGSTTGELLLGGGDPNLYVQPLKYIDLISPQLFAITLGSVQVGTGIKTLGINGATLVDTGAQGLFVPPFYLPGLLKDINDQASHNAGFRVDCIWIPFLNVCQINCDHRKYFPTLEFGLGSAGQVPITISNSSYTRETGGFCSLAITESLVGTWTLPDFVLVDRYVEFQPSQGRIGIADLSSLTSPDE</sequence>
<gene>
    <name evidence="7" type="ORF">FOZ62_014228</name>
</gene>
<dbReference type="PANTHER" id="PTHR47966:SF51">
    <property type="entry name" value="BETA-SITE APP-CLEAVING ENZYME, ISOFORM A-RELATED"/>
    <property type="match status" value="1"/>
</dbReference>
<dbReference type="Gene3D" id="2.40.70.10">
    <property type="entry name" value="Acid Proteases"/>
    <property type="match status" value="1"/>
</dbReference>
<dbReference type="InterPro" id="IPR001461">
    <property type="entry name" value="Aspartic_peptidase_A1"/>
</dbReference>
<dbReference type="EMBL" id="JABANM010011449">
    <property type="protein sequence ID" value="KAF4737673.1"/>
    <property type="molecule type" value="Genomic_DNA"/>
</dbReference>
<evidence type="ECO:0000256" key="1">
    <source>
        <dbReference type="ARBA" id="ARBA00007447"/>
    </source>
</evidence>
<protein>
    <recommendedName>
        <fullName evidence="6">Peptidase A1 domain-containing protein</fullName>
    </recommendedName>
</protein>
<dbReference type="SUPFAM" id="SSF50630">
    <property type="entry name" value="Acid proteases"/>
    <property type="match status" value="1"/>
</dbReference>
<evidence type="ECO:0000259" key="6">
    <source>
        <dbReference type="PROSITE" id="PS51767"/>
    </source>
</evidence>
<evidence type="ECO:0000256" key="5">
    <source>
        <dbReference type="RuleBase" id="RU000454"/>
    </source>
</evidence>
<comment type="caution">
    <text evidence="7">The sequence shown here is derived from an EMBL/GenBank/DDBJ whole genome shotgun (WGS) entry which is preliminary data.</text>
</comment>
<keyword evidence="4 5" id="KW-0378">Hydrolase</keyword>
<dbReference type="InterPro" id="IPR034164">
    <property type="entry name" value="Pepsin-like_dom"/>
</dbReference>
<accession>A0A7J6SXW0</accession>
<dbReference type="GO" id="GO:0004190">
    <property type="term" value="F:aspartic-type endopeptidase activity"/>
    <property type="evidence" value="ECO:0007669"/>
    <property type="project" value="UniProtKB-KW"/>
</dbReference>
<dbReference type="GO" id="GO:0006508">
    <property type="term" value="P:proteolysis"/>
    <property type="evidence" value="ECO:0007669"/>
    <property type="project" value="UniProtKB-KW"/>
</dbReference>
<proteinExistence type="inferred from homology"/>
<keyword evidence="3 5" id="KW-0064">Aspartyl protease</keyword>
<comment type="similarity">
    <text evidence="1 5">Belongs to the peptidase A1 family.</text>
</comment>
<evidence type="ECO:0000313" key="7">
    <source>
        <dbReference type="EMBL" id="KAF4737673.1"/>
    </source>
</evidence>
<dbReference type="Proteomes" id="UP000574390">
    <property type="component" value="Unassembled WGS sequence"/>
</dbReference>
<keyword evidence="2 5" id="KW-0645">Protease</keyword>
<evidence type="ECO:0000313" key="8">
    <source>
        <dbReference type="Proteomes" id="UP000574390"/>
    </source>
</evidence>
<evidence type="ECO:0000256" key="4">
    <source>
        <dbReference type="ARBA" id="ARBA00022801"/>
    </source>
</evidence>
<dbReference type="PROSITE" id="PS51767">
    <property type="entry name" value="PEPTIDASE_A1"/>
    <property type="match status" value="1"/>
</dbReference>
<organism evidence="7 8">
    <name type="scientific">Perkinsus olseni</name>
    <name type="common">Perkinsus atlanticus</name>
    <dbReference type="NCBI Taxonomy" id="32597"/>
    <lineage>
        <taxon>Eukaryota</taxon>
        <taxon>Sar</taxon>
        <taxon>Alveolata</taxon>
        <taxon>Perkinsozoa</taxon>
        <taxon>Perkinsea</taxon>
        <taxon>Perkinsida</taxon>
        <taxon>Perkinsidae</taxon>
        <taxon>Perkinsus</taxon>
    </lineage>
</organism>
<dbReference type="CDD" id="cd05471">
    <property type="entry name" value="pepsin_like"/>
    <property type="match status" value="1"/>
</dbReference>
<dbReference type="PROSITE" id="PS00141">
    <property type="entry name" value="ASP_PROTEASE"/>
    <property type="match status" value="1"/>
</dbReference>
<dbReference type="Pfam" id="PF00026">
    <property type="entry name" value="Asp"/>
    <property type="match status" value="1"/>
</dbReference>
<reference evidence="7 8" key="1">
    <citation type="submission" date="2020-04" db="EMBL/GenBank/DDBJ databases">
        <title>Perkinsus olseni comparative genomics.</title>
        <authorList>
            <person name="Bogema D.R."/>
        </authorList>
    </citation>
    <scope>NUCLEOTIDE SEQUENCE [LARGE SCALE GENOMIC DNA]</scope>
    <source>
        <strain evidence="7">ATCC PRA-205</strain>
    </source>
</reference>
<evidence type="ECO:0000256" key="2">
    <source>
        <dbReference type="ARBA" id="ARBA00022670"/>
    </source>
</evidence>
<name>A0A7J6SXW0_PEROL</name>
<feature type="domain" description="Peptidase A1" evidence="6">
    <location>
        <begin position="83"/>
        <end position="393"/>
    </location>
</feature>
<dbReference type="InterPro" id="IPR033121">
    <property type="entry name" value="PEPTIDASE_A1"/>
</dbReference>